<name>A0AAD7ALD0_9AGAR</name>
<feature type="transmembrane region" description="Helical" evidence="9">
    <location>
        <begin position="171"/>
        <end position="188"/>
    </location>
</feature>
<dbReference type="PROSITE" id="PS00217">
    <property type="entry name" value="SUGAR_TRANSPORT_2"/>
    <property type="match status" value="1"/>
</dbReference>
<dbReference type="GO" id="GO:0015798">
    <property type="term" value="P:myo-inositol transport"/>
    <property type="evidence" value="ECO:0007669"/>
    <property type="project" value="UniProtKB-ARBA"/>
</dbReference>
<evidence type="ECO:0000256" key="3">
    <source>
        <dbReference type="ARBA" id="ARBA00022448"/>
    </source>
</evidence>
<feature type="transmembrane region" description="Helical" evidence="9">
    <location>
        <begin position="355"/>
        <end position="374"/>
    </location>
</feature>
<dbReference type="InterPro" id="IPR020846">
    <property type="entry name" value="MFS_dom"/>
</dbReference>
<comment type="similarity">
    <text evidence="2 8">Belongs to the major facilitator superfamily. Sugar transporter (TC 2.A.1.1) family.</text>
</comment>
<protein>
    <submittedName>
        <fullName evidence="11">Facilitated glucose transporter</fullName>
    </submittedName>
</protein>
<gene>
    <name evidence="11" type="ORF">DFH08DRAFT_840460</name>
</gene>
<keyword evidence="11" id="KW-0762">Sugar transport</keyword>
<dbReference type="Proteomes" id="UP001218218">
    <property type="component" value="Unassembled WGS sequence"/>
</dbReference>
<dbReference type="InterPro" id="IPR005829">
    <property type="entry name" value="Sugar_transporter_CS"/>
</dbReference>
<proteinExistence type="inferred from homology"/>
<dbReference type="InterPro" id="IPR005828">
    <property type="entry name" value="MFS_sugar_transport-like"/>
</dbReference>
<feature type="transmembrane region" description="Helical" evidence="9">
    <location>
        <begin position="138"/>
        <end position="159"/>
    </location>
</feature>
<reference evidence="11" key="1">
    <citation type="submission" date="2023-03" db="EMBL/GenBank/DDBJ databases">
        <title>Massive genome expansion in bonnet fungi (Mycena s.s.) driven by repeated elements and novel gene families across ecological guilds.</title>
        <authorList>
            <consortium name="Lawrence Berkeley National Laboratory"/>
            <person name="Harder C.B."/>
            <person name="Miyauchi S."/>
            <person name="Viragh M."/>
            <person name="Kuo A."/>
            <person name="Thoen E."/>
            <person name="Andreopoulos B."/>
            <person name="Lu D."/>
            <person name="Skrede I."/>
            <person name="Drula E."/>
            <person name="Henrissat B."/>
            <person name="Morin E."/>
            <person name="Kohler A."/>
            <person name="Barry K."/>
            <person name="LaButti K."/>
            <person name="Morin E."/>
            <person name="Salamov A."/>
            <person name="Lipzen A."/>
            <person name="Mereny Z."/>
            <person name="Hegedus B."/>
            <person name="Baldrian P."/>
            <person name="Stursova M."/>
            <person name="Weitz H."/>
            <person name="Taylor A."/>
            <person name="Grigoriev I.V."/>
            <person name="Nagy L.G."/>
            <person name="Martin F."/>
            <person name="Kauserud H."/>
        </authorList>
    </citation>
    <scope>NUCLEOTIDE SEQUENCE</scope>
    <source>
        <strain evidence="11">CBHHK002</strain>
    </source>
</reference>
<evidence type="ECO:0000256" key="7">
    <source>
        <dbReference type="ARBA" id="ARBA00049119"/>
    </source>
</evidence>
<dbReference type="EMBL" id="JARIHO010000004">
    <property type="protein sequence ID" value="KAJ7362223.1"/>
    <property type="molecule type" value="Genomic_DNA"/>
</dbReference>
<keyword evidence="3 8" id="KW-0813">Transport</keyword>
<dbReference type="GO" id="GO:0016020">
    <property type="term" value="C:membrane"/>
    <property type="evidence" value="ECO:0007669"/>
    <property type="project" value="UniProtKB-SubCell"/>
</dbReference>
<feature type="transmembrane region" description="Helical" evidence="9">
    <location>
        <begin position="228"/>
        <end position="251"/>
    </location>
</feature>
<dbReference type="PANTHER" id="PTHR48020">
    <property type="entry name" value="PROTON MYO-INOSITOL COTRANSPORTER"/>
    <property type="match status" value="1"/>
</dbReference>
<feature type="transmembrane region" description="Helical" evidence="9">
    <location>
        <begin position="442"/>
        <end position="463"/>
    </location>
</feature>
<comment type="subcellular location">
    <subcellularLocation>
        <location evidence="1">Membrane</location>
        <topology evidence="1">Multi-pass membrane protein</topology>
    </subcellularLocation>
</comment>
<evidence type="ECO:0000256" key="4">
    <source>
        <dbReference type="ARBA" id="ARBA00022692"/>
    </source>
</evidence>
<feature type="transmembrane region" description="Helical" evidence="9">
    <location>
        <begin position="257"/>
        <end position="280"/>
    </location>
</feature>
<feature type="transmembrane region" description="Helical" evidence="9">
    <location>
        <begin position="484"/>
        <end position="503"/>
    </location>
</feature>
<dbReference type="PROSITE" id="PS50850">
    <property type="entry name" value="MFS"/>
    <property type="match status" value="1"/>
</dbReference>
<dbReference type="PANTHER" id="PTHR48020:SF13">
    <property type="entry name" value="MAJOR FACILITATOR SUPERFAMILY (MFS) PROFILE DOMAIN-CONTAINING PROTEIN"/>
    <property type="match status" value="1"/>
</dbReference>
<sequence>MSEKEKADSVVHVEQTKSSAMNIVDNPLQRISKAQVVSEVEAFCSANNLAEHTELFARAALVARDPTNFSGVALPEDELAALEYEREHKWHGPFTMWYSIILCAVGAATQGWDQTGSNGANLSFPEEFGIAGTGTDEWIVGAVNSIIFLSAGLVGAWIVDPLNHYLGRRGEIFLTALCLFATPIASGFTHSWQALFAVRFVLGIGIGAKNATVPIFSSELAPARIRGALVMFWQLWVTFGIFAGFAANIIVKDTGKISWRLQLGSAFIPAFLLVIGIWFCPESPRWLMKKGKHDKAFGSFLRLRAHPIIAARDFYYSYVIYQEEIKEARGANYFSRLKDCFTVPRIRRANYGASTVMLAQQMCGINIISFYSSTIFRNVGYTADQALYASLGYGALQFVSTIPTVFLIDTKGRRTLTLATFPMMCIFLLAAGLSLLKTTGSQGARLGPLVLFVYLFTIMYSLGEGPVAFQYSAEVFPTVQREQGMAWAVCINNVFAGVLGLTFPRMQTVMTPTGAFGFYAGLNLIAWGMIFCFVRETKELTLEELDQVFSVPTSQYIKYESTVWLPWFIRRYVFRKDIPRPPAIIERAVFVDRDDEKEKEASVGA</sequence>
<feature type="transmembrane region" description="Helical" evidence="9">
    <location>
        <begin position="386"/>
        <end position="408"/>
    </location>
</feature>
<dbReference type="InterPro" id="IPR036259">
    <property type="entry name" value="MFS_trans_sf"/>
</dbReference>
<dbReference type="AlphaFoldDB" id="A0AAD7ALD0"/>
<dbReference type="PRINTS" id="PR00171">
    <property type="entry name" value="SUGRTRNSPORT"/>
</dbReference>
<keyword evidence="5 9" id="KW-1133">Transmembrane helix</keyword>
<evidence type="ECO:0000256" key="5">
    <source>
        <dbReference type="ARBA" id="ARBA00022989"/>
    </source>
</evidence>
<evidence type="ECO:0000256" key="1">
    <source>
        <dbReference type="ARBA" id="ARBA00004141"/>
    </source>
</evidence>
<dbReference type="InterPro" id="IPR003663">
    <property type="entry name" value="Sugar/inositol_transpt"/>
</dbReference>
<evidence type="ECO:0000256" key="8">
    <source>
        <dbReference type="RuleBase" id="RU003346"/>
    </source>
</evidence>
<evidence type="ECO:0000313" key="12">
    <source>
        <dbReference type="Proteomes" id="UP001218218"/>
    </source>
</evidence>
<feature type="transmembrane region" description="Helical" evidence="9">
    <location>
        <begin position="415"/>
        <end position="436"/>
    </location>
</feature>
<keyword evidence="12" id="KW-1185">Reference proteome</keyword>
<evidence type="ECO:0000256" key="6">
    <source>
        <dbReference type="ARBA" id="ARBA00023136"/>
    </source>
</evidence>
<feature type="transmembrane region" description="Helical" evidence="9">
    <location>
        <begin position="194"/>
        <end position="216"/>
    </location>
</feature>
<comment type="caution">
    <text evidence="11">The sequence shown here is derived from an EMBL/GenBank/DDBJ whole genome shotgun (WGS) entry which is preliminary data.</text>
</comment>
<feature type="transmembrane region" description="Helical" evidence="9">
    <location>
        <begin position="515"/>
        <end position="534"/>
    </location>
</feature>
<evidence type="ECO:0000313" key="11">
    <source>
        <dbReference type="EMBL" id="KAJ7362223.1"/>
    </source>
</evidence>
<comment type="catalytic activity">
    <reaction evidence="7">
        <text>myo-inositol(out) + H(+)(out) = myo-inositol(in) + H(+)(in)</text>
        <dbReference type="Rhea" id="RHEA:60364"/>
        <dbReference type="ChEBI" id="CHEBI:15378"/>
        <dbReference type="ChEBI" id="CHEBI:17268"/>
    </reaction>
</comment>
<evidence type="ECO:0000259" key="10">
    <source>
        <dbReference type="PROSITE" id="PS50850"/>
    </source>
</evidence>
<dbReference type="Pfam" id="PF00083">
    <property type="entry name" value="Sugar_tr"/>
    <property type="match status" value="1"/>
</dbReference>
<dbReference type="GO" id="GO:0022857">
    <property type="term" value="F:transmembrane transporter activity"/>
    <property type="evidence" value="ECO:0007669"/>
    <property type="project" value="InterPro"/>
</dbReference>
<dbReference type="FunFam" id="1.20.1250.20:FF:000474">
    <property type="entry name" value="Sugar transporter, putative"/>
    <property type="match status" value="1"/>
</dbReference>
<keyword evidence="4 9" id="KW-0812">Transmembrane</keyword>
<dbReference type="NCBIfam" id="TIGR00879">
    <property type="entry name" value="SP"/>
    <property type="match status" value="1"/>
</dbReference>
<keyword evidence="6 9" id="KW-0472">Membrane</keyword>
<dbReference type="GO" id="GO:0015791">
    <property type="term" value="P:polyol transmembrane transport"/>
    <property type="evidence" value="ECO:0007669"/>
    <property type="project" value="UniProtKB-ARBA"/>
</dbReference>
<dbReference type="InterPro" id="IPR050814">
    <property type="entry name" value="Myo-inositol_Transporter"/>
</dbReference>
<feature type="domain" description="Major facilitator superfamily (MFS) profile" evidence="10">
    <location>
        <begin position="99"/>
        <end position="538"/>
    </location>
</feature>
<organism evidence="11 12">
    <name type="scientific">Mycena albidolilacea</name>
    <dbReference type="NCBI Taxonomy" id="1033008"/>
    <lineage>
        <taxon>Eukaryota</taxon>
        <taxon>Fungi</taxon>
        <taxon>Dikarya</taxon>
        <taxon>Basidiomycota</taxon>
        <taxon>Agaricomycotina</taxon>
        <taxon>Agaricomycetes</taxon>
        <taxon>Agaricomycetidae</taxon>
        <taxon>Agaricales</taxon>
        <taxon>Marasmiineae</taxon>
        <taxon>Mycenaceae</taxon>
        <taxon>Mycena</taxon>
    </lineage>
</organism>
<evidence type="ECO:0000256" key="2">
    <source>
        <dbReference type="ARBA" id="ARBA00010992"/>
    </source>
</evidence>
<dbReference type="Gene3D" id="1.20.1250.20">
    <property type="entry name" value="MFS general substrate transporter like domains"/>
    <property type="match status" value="1"/>
</dbReference>
<evidence type="ECO:0000256" key="9">
    <source>
        <dbReference type="SAM" id="Phobius"/>
    </source>
</evidence>
<accession>A0AAD7ALD0</accession>
<dbReference type="SUPFAM" id="SSF103473">
    <property type="entry name" value="MFS general substrate transporter"/>
    <property type="match status" value="1"/>
</dbReference>
<feature type="transmembrane region" description="Helical" evidence="9">
    <location>
        <begin position="94"/>
        <end position="112"/>
    </location>
</feature>